<sequence>MSSSVLKLKRVPTRLMVRAMPKAMAISLPLNQRLMMALWTTMRDSEPAPKIRRPPKSIHLLLARATITAPTNTRLLNRRRARRGPSLS</sequence>
<gene>
    <name evidence="1" type="ORF">GALL_526050</name>
</gene>
<dbReference type="EMBL" id="MLJW01007028">
    <property type="protein sequence ID" value="OIQ65834.1"/>
    <property type="molecule type" value="Genomic_DNA"/>
</dbReference>
<accession>A0A1J5P3Z8</accession>
<protein>
    <submittedName>
        <fullName evidence="1">Uncharacterized protein</fullName>
    </submittedName>
</protein>
<proteinExistence type="predicted"/>
<name>A0A1J5P3Z8_9ZZZZ</name>
<organism evidence="1">
    <name type="scientific">mine drainage metagenome</name>
    <dbReference type="NCBI Taxonomy" id="410659"/>
    <lineage>
        <taxon>unclassified sequences</taxon>
        <taxon>metagenomes</taxon>
        <taxon>ecological metagenomes</taxon>
    </lineage>
</organism>
<comment type="caution">
    <text evidence="1">The sequence shown here is derived from an EMBL/GenBank/DDBJ whole genome shotgun (WGS) entry which is preliminary data.</text>
</comment>
<dbReference type="AlphaFoldDB" id="A0A1J5P3Z8"/>
<evidence type="ECO:0000313" key="1">
    <source>
        <dbReference type="EMBL" id="OIQ65834.1"/>
    </source>
</evidence>
<reference evidence="1" key="1">
    <citation type="submission" date="2016-10" db="EMBL/GenBank/DDBJ databases">
        <title>Sequence of Gallionella enrichment culture.</title>
        <authorList>
            <person name="Poehlein A."/>
            <person name="Muehling M."/>
            <person name="Daniel R."/>
        </authorList>
    </citation>
    <scope>NUCLEOTIDE SEQUENCE</scope>
</reference>